<feature type="region of interest" description="Disordered" evidence="1">
    <location>
        <begin position="254"/>
        <end position="322"/>
    </location>
</feature>
<organism evidence="2 3">
    <name type="scientific">Nyssa sinensis</name>
    <dbReference type="NCBI Taxonomy" id="561372"/>
    <lineage>
        <taxon>Eukaryota</taxon>
        <taxon>Viridiplantae</taxon>
        <taxon>Streptophyta</taxon>
        <taxon>Embryophyta</taxon>
        <taxon>Tracheophyta</taxon>
        <taxon>Spermatophyta</taxon>
        <taxon>Magnoliopsida</taxon>
        <taxon>eudicotyledons</taxon>
        <taxon>Gunneridae</taxon>
        <taxon>Pentapetalae</taxon>
        <taxon>asterids</taxon>
        <taxon>Cornales</taxon>
        <taxon>Nyssaceae</taxon>
        <taxon>Nyssa</taxon>
    </lineage>
</organism>
<dbReference type="PANTHER" id="PTHR12112:SF39">
    <property type="entry name" value="EG:152A3.5 PROTEIN (FBGN0003116_PN PROTEIN)"/>
    <property type="match status" value="1"/>
</dbReference>
<keyword evidence="3" id="KW-1185">Reference proteome</keyword>
<dbReference type="Gene3D" id="3.90.1640.10">
    <property type="entry name" value="inorganic pyrophosphatase (n-terminal core)"/>
    <property type="match status" value="2"/>
</dbReference>
<feature type="compositionally biased region" description="Basic and acidic residues" evidence="1">
    <location>
        <begin position="264"/>
        <end position="274"/>
    </location>
</feature>
<reference evidence="2 3" key="1">
    <citation type="submission" date="2019-09" db="EMBL/GenBank/DDBJ databases">
        <title>A chromosome-level genome assembly of the Chinese tupelo Nyssa sinensis.</title>
        <authorList>
            <person name="Yang X."/>
            <person name="Kang M."/>
            <person name="Yang Y."/>
            <person name="Xiong H."/>
            <person name="Wang M."/>
            <person name="Zhang Z."/>
            <person name="Wang Z."/>
            <person name="Wu H."/>
            <person name="Ma T."/>
            <person name="Liu J."/>
            <person name="Xi Z."/>
        </authorList>
    </citation>
    <scope>NUCLEOTIDE SEQUENCE [LARGE SCALE GENOMIC DNA]</scope>
    <source>
        <strain evidence="2">J267</strain>
        <tissue evidence="2">Leaf</tissue>
    </source>
</reference>
<gene>
    <name evidence="2" type="ORF">F0562_024324</name>
</gene>
<dbReference type="AlphaFoldDB" id="A0A5J5BG97"/>
<evidence type="ECO:0000313" key="2">
    <source>
        <dbReference type="EMBL" id="KAA8540757.1"/>
    </source>
</evidence>
<accession>A0A5J5BG97</accession>
<dbReference type="EMBL" id="CM018036">
    <property type="protein sequence ID" value="KAA8540757.1"/>
    <property type="molecule type" value="Genomic_DNA"/>
</dbReference>
<evidence type="ECO:0000256" key="1">
    <source>
        <dbReference type="SAM" id="MobiDB-lite"/>
    </source>
</evidence>
<dbReference type="GO" id="GO:0005737">
    <property type="term" value="C:cytoplasm"/>
    <property type="evidence" value="ECO:0007669"/>
    <property type="project" value="TreeGrafter"/>
</dbReference>
<feature type="compositionally biased region" description="Polar residues" evidence="1">
    <location>
        <begin position="278"/>
        <end position="290"/>
    </location>
</feature>
<sequence>MEADVGDGGRELNGFLKEQRIQIEKILKGETNVKAKIVLSGTSNSTSSMVAAICYAWLLENRMKMDKDRVEEDGSAVVVVPVMNVRRRRMWKQRQAAWLFHHTGVDATTLLFCDEVDLETLMMAKKLSVLVVGQDILRTNGEVGSHCTILTDNYCEDAYDLLQTPLLKKLLLAGILLDTQNLNKSTKLSMTRDAEAVQLLSVGSAPNYKNALYDQLMQDQRDGSFFEALRRNYGKPPNDSGLDNRTLVEHMISEKPSHDAIVQKSDKNTNDVKRARTPSLSPKSVKTTPEQAPEAKPKPAEAPAAKPAPAPAPAKATDASRGKNKFFLSKWFGFGSK</sequence>
<dbReference type="OrthoDB" id="374045at2759"/>
<dbReference type="Proteomes" id="UP000325577">
    <property type="component" value="Linkage Group LG13"/>
</dbReference>
<dbReference type="SUPFAM" id="SSF64182">
    <property type="entry name" value="DHH phosphoesterases"/>
    <property type="match status" value="1"/>
</dbReference>
<dbReference type="GO" id="GO:0004309">
    <property type="term" value="F:exopolyphosphatase activity"/>
    <property type="evidence" value="ECO:0007669"/>
    <property type="project" value="TreeGrafter"/>
</dbReference>
<evidence type="ECO:0000313" key="3">
    <source>
        <dbReference type="Proteomes" id="UP000325577"/>
    </source>
</evidence>
<proteinExistence type="predicted"/>
<name>A0A5J5BG97_9ASTE</name>
<dbReference type="FunFam" id="3.90.1640.10:FF:000010">
    <property type="entry name" value="Uncharacterized protein"/>
    <property type="match status" value="1"/>
</dbReference>
<dbReference type="InterPro" id="IPR038763">
    <property type="entry name" value="DHH_sf"/>
</dbReference>
<dbReference type="PANTHER" id="PTHR12112">
    <property type="entry name" value="BNIP - RELATED"/>
    <property type="match status" value="1"/>
</dbReference>
<protein>
    <submittedName>
        <fullName evidence="2">Uncharacterized protein</fullName>
    </submittedName>
</protein>